<feature type="transmembrane region" description="Helical" evidence="1">
    <location>
        <begin position="6"/>
        <end position="25"/>
    </location>
</feature>
<evidence type="ECO:0000256" key="1">
    <source>
        <dbReference type="SAM" id="Phobius"/>
    </source>
</evidence>
<accession>A0A1G1ZJR5</accession>
<keyword evidence="1" id="KW-1133">Transmembrane helix</keyword>
<dbReference type="Proteomes" id="UP000178517">
    <property type="component" value="Unassembled WGS sequence"/>
</dbReference>
<dbReference type="InterPro" id="IPR008972">
    <property type="entry name" value="Cupredoxin"/>
</dbReference>
<comment type="caution">
    <text evidence="2">The sequence shown here is derived from an EMBL/GenBank/DDBJ whole genome shotgun (WGS) entry which is preliminary data.</text>
</comment>
<evidence type="ECO:0000313" key="2">
    <source>
        <dbReference type="EMBL" id="OGY64832.1"/>
    </source>
</evidence>
<proteinExistence type="predicted"/>
<name>A0A1G1ZJR5_9BACT</name>
<dbReference type="AlphaFoldDB" id="A0A1G1ZJR5"/>
<sequence>MDKTPYIIITLALLMGIGIVFFSRLGSNDSTSNQPIQNVQIKDGIQYVTINANAGYLPRVSIAKAGIPTKLVVKTNGTYDCSASLVIRSIGYQKILPQTGEEVIDVGIPKAGQPLQGLCSMGMYNFKINFN</sequence>
<dbReference type="Gene3D" id="2.60.40.420">
    <property type="entry name" value="Cupredoxins - blue copper proteins"/>
    <property type="match status" value="1"/>
</dbReference>
<evidence type="ECO:0000313" key="3">
    <source>
        <dbReference type="Proteomes" id="UP000178517"/>
    </source>
</evidence>
<dbReference type="STRING" id="1798406.A3A04_01830"/>
<organism evidence="2 3">
    <name type="scientific">Candidatus Harrisonbacteria bacterium RIFCSPLOWO2_01_FULL_40_28</name>
    <dbReference type="NCBI Taxonomy" id="1798406"/>
    <lineage>
        <taxon>Bacteria</taxon>
        <taxon>Candidatus Harrisoniibacteriota</taxon>
    </lineage>
</organism>
<evidence type="ECO:0008006" key="4">
    <source>
        <dbReference type="Google" id="ProtNLM"/>
    </source>
</evidence>
<dbReference type="EMBL" id="MHJI01000031">
    <property type="protein sequence ID" value="OGY64832.1"/>
    <property type="molecule type" value="Genomic_DNA"/>
</dbReference>
<gene>
    <name evidence="2" type="ORF">A3A04_01830</name>
</gene>
<keyword evidence="1" id="KW-0812">Transmembrane</keyword>
<protein>
    <recommendedName>
        <fullName evidence="4">EfeO-type cupredoxin-like domain-containing protein</fullName>
    </recommendedName>
</protein>
<reference evidence="2 3" key="1">
    <citation type="journal article" date="2016" name="Nat. Commun.">
        <title>Thousands of microbial genomes shed light on interconnected biogeochemical processes in an aquifer system.</title>
        <authorList>
            <person name="Anantharaman K."/>
            <person name="Brown C.T."/>
            <person name="Hug L.A."/>
            <person name="Sharon I."/>
            <person name="Castelle C.J."/>
            <person name="Probst A.J."/>
            <person name="Thomas B.C."/>
            <person name="Singh A."/>
            <person name="Wilkins M.J."/>
            <person name="Karaoz U."/>
            <person name="Brodie E.L."/>
            <person name="Williams K.H."/>
            <person name="Hubbard S.S."/>
            <person name="Banfield J.F."/>
        </authorList>
    </citation>
    <scope>NUCLEOTIDE SEQUENCE [LARGE SCALE GENOMIC DNA]</scope>
</reference>
<keyword evidence="1" id="KW-0472">Membrane</keyword>